<evidence type="ECO:0000313" key="2">
    <source>
        <dbReference type="EMBL" id="KEF35837.1"/>
    </source>
</evidence>
<dbReference type="SMART" id="SM01321">
    <property type="entry name" value="Y1_Tnp"/>
    <property type="match status" value="1"/>
</dbReference>
<dbReference type="GO" id="GO:0006313">
    <property type="term" value="P:DNA transposition"/>
    <property type="evidence" value="ECO:0007669"/>
    <property type="project" value="InterPro"/>
</dbReference>
<dbReference type="PANTHER" id="PTHR33360:SF2">
    <property type="entry name" value="TRANSPOSASE FOR INSERTION SEQUENCE ELEMENT IS200"/>
    <property type="match status" value="1"/>
</dbReference>
<evidence type="ECO:0000259" key="1">
    <source>
        <dbReference type="SMART" id="SM01321"/>
    </source>
</evidence>
<dbReference type="PANTHER" id="PTHR33360">
    <property type="entry name" value="TRANSPOSASE FOR INSERTION SEQUENCE ELEMENT IS200"/>
    <property type="match status" value="1"/>
</dbReference>
<dbReference type="AlphaFoldDB" id="A0A072NF25"/>
<dbReference type="PATRIC" id="fig|1348973.3.peg.4847"/>
<dbReference type="Proteomes" id="UP000027936">
    <property type="component" value="Unassembled WGS sequence"/>
</dbReference>
<proteinExistence type="predicted"/>
<gene>
    <name evidence="2" type="ORF">M670_04999</name>
</gene>
<dbReference type="OrthoDB" id="9798161at2"/>
<evidence type="ECO:0000313" key="3">
    <source>
        <dbReference type="Proteomes" id="UP000027936"/>
    </source>
</evidence>
<dbReference type="EMBL" id="JJRY01000048">
    <property type="protein sequence ID" value="KEF35837.1"/>
    <property type="molecule type" value="Genomic_DNA"/>
</dbReference>
<name>A0A072NF25_SCHAZ</name>
<organism evidence="2 3">
    <name type="scientific">Schinkia azotoformans MEV2011</name>
    <dbReference type="NCBI Taxonomy" id="1348973"/>
    <lineage>
        <taxon>Bacteria</taxon>
        <taxon>Bacillati</taxon>
        <taxon>Bacillota</taxon>
        <taxon>Bacilli</taxon>
        <taxon>Bacillales</taxon>
        <taxon>Bacillaceae</taxon>
        <taxon>Calidifontibacillus/Schinkia group</taxon>
        <taxon>Schinkia</taxon>
    </lineage>
</organism>
<dbReference type="NCBIfam" id="NF033573">
    <property type="entry name" value="transpos_IS200"/>
    <property type="match status" value="1"/>
</dbReference>
<dbReference type="RefSeq" id="WP_035199120.1">
    <property type="nucleotide sequence ID" value="NZ_JJRY01000048.1"/>
</dbReference>
<feature type="domain" description="Transposase IS200-like" evidence="1">
    <location>
        <begin position="11"/>
        <end position="130"/>
    </location>
</feature>
<sequence length="143" mass="16767">MDGYRKNSHAVHDIKYHVIWVTKYRYKILRGPIAIRARELIRQGCEARGIIILQGSVGKDHIHLLLSCPPSLAPSKILQYLKGRSSRLLQDEFPELKKRYWGQHLWARGYFCATVGTVTEEIIRNYIANQFNEERNDIFKIEE</sequence>
<dbReference type="Pfam" id="PF01797">
    <property type="entry name" value="Y1_Tnp"/>
    <property type="match status" value="1"/>
</dbReference>
<dbReference type="GO" id="GO:0003677">
    <property type="term" value="F:DNA binding"/>
    <property type="evidence" value="ECO:0007669"/>
    <property type="project" value="InterPro"/>
</dbReference>
<reference evidence="2 3" key="1">
    <citation type="submission" date="2014-04" db="EMBL/GenBank/DDBJ databases">
        <title>Draft genome sequence of Bacillus azotoformans MEV2011, a (co-) denitrifying strain unable to grow in the presence of oxygen.</title>
        <authorList>
            <person name="Nielsen M."/>
            <person name="Schreiber L."/>
            <person name="Finster K."/>
            <person name="Schramm A."/>
        </authorList>
    </citation>
    <scope>NUCLEOTIDE SEQUENCE [LARGE SCALE GENOMIC DNA]</scope>
    <source>
        <strain evidence="2 3">MEV2011</strain>
    </source>
</reference>
<comment type="caution">
    <text evidence="2">The sequence shown here is derived from an EMBL/GenBank/DDBJ whole genome shotgun (WGS) entry which is preliminary data.</text>
</comment>
<dbReference type="Gene3D" id="3.30.70.1290">
    <property type="entry name" value="Transposase IS200-like"/>
    <property type="match status" value="1"/>
</dbReference>
<dbReference type="SUPFAM" id="SSF143422">
    <property type="entry name" value="Transposase IS200-like"/>
    <property type="match status" value="1"/>
</dbReference>
<accession>A0A072NF25</accession>
<dbReference type="GO" id="GO:0004803">
    <property type="term" value="F:transposase activity"/>
    <property type="evidence" value="ECO:0007669"/>
    <property type="project" value="InterPro"/>
</dbReference>
<dbReference type="InterPro" id="IPR002686">
    <property type="entry name" value="Transposase_17"/>
</dbReference>
<dbReference type="InterPro" id="IPR036515">
    <property type="entry name" value="Transposase_17_sf"/>
</dbReference>
<protein>
    <submittedName>
        <fullName evidence="2">Transposase</fullName>
    </submittedName>
</protein>